<dbReference type="InterPro" id="IPR005654">
    <property type="entry name" value="ATPase_AFG1-like"/>
</dbReference>
<keyword evidence="2" id="KW-0067">ATP-binding</keyword>
<gene>
    <name evidence="3" type="primary">zapE</name>
    <name evidence="3" type="ORF">QJT80_05800</name>
</gene>
<dbReference type="GO" id="GO:0005737">
    <property type="term" value="C:cytoplasm"/>
    <property type="evidence" value="ECO:0007669"/>
    <property type="project" value="TreeGrafter"/>
</dbReference>
<keyword evidence="1" id="KW-0547">Nucleotide-binding</keyword>
<keyword evidence="3" id="KW-0131">Cell cycle</keyword>
<dbReference type="SUPFAM" id="SSF52540">
    <property type="entry name" value="P-loop containing nucleoside triphosphate hydrolases"/>
    <property type="match status" value="1"/>
</dbReference>
<dbReference type="Gene3D" id="3.40.50.300">
    <property type="entry name" value="P-loop containing nucleotide triphosphate hydrolases"/>
    <property type="match status" value="1"/>
</dbReference>
<dbReference type="Proteomes" id="UP001300672">
    <property type="component" value="Chromosome"/>
</dbReference>
<evidence type="ECO:0000313" key="3">
    <source>
        <dbReference type="EMBL" id="WGZ91991.1"/>
    </source>
</evidence>
<sequence>MPLLEHYQEAVAEGRITRDPAQLKAINLLQAIWHGLLAPRPEQPKKSGLFGGMFGKRAAAEPIPPVKGAYIWGGVGRGKTWIMDTFYSRIPIAEKRRMHYHHFMFFIHGELKKLSNKDNPLELIVAEMAKDTRLLCIDEFHVLDIVDAMLLYGLLDAMFKHGITLVTTSNRVPDDLYLNGLQRERFIPAIGLIKKYTTVLELDNQVDYRMLKQMGEDSFLEDAAAIQAEHELEDKFAEIAQGDIHTGHDIEVQGRHLATHKVADNIVWFDFQTLCETARSTRDYIELAERFRYIMLSGMHILSTEHEEAARRFLNLLDELYDRQVQFIFPTNFPLEDLYQGEKLKFEFQRALSRLNEMRSVSYQSSEPNNPNTLH</sequence>
<dbReference type="GO" id="GO:0051301">
    <property type="term" value="P:cell division"/>
    <property type="evidence" value="ECO:0007669"/>
    <property type="project" value="UniProtKB-KW"/>
</dbReference>
<dbReference type="KEGG" id="tdu:QJT80_05800"/>
<protein>
    <submittedName>
        <fullName evidence="3">Cell division protein ZapE</fullName>
    </submittedName>
</protein>
<evidence type="ECO:0000256" key="1">
    <source>
        <dbReference type="ARBA" id="ARBA00022741"/>
    </source>
</evidence>
<accession>A0AA95HC36</accession>
<dbReference type="PANTHER" id="PTHR12169">
    <property type="entry name" value="ATPASE N2B"/>
    <property type="match status" value="1"/>
</dbReference>
<dbReference type="NCBIfam" id="NF040713">
    <property type="entry name" value="ZapE"/>
    <property type="match status" value="1"/>
</dbReference>
<reference evidence="3" key="2">
    <citation type="submission" date="2023-04" db="EMBL/GenBank/DDBJ databases">
        <authorList>
            <person name="Beletskiy A.V."/>
            <person name="Mardanov A.V."/>
            <person name="Ravin N.V."/>
        </authorList>
    </citation>
    <scope>NUCLEOTIDE SEQUENCE</scope>
    <source>
        <strain evidence="3">GKL-01</strain>
    </source>
</reference>
<dbReference type="EMBL" id="CP124755">
    <property type="protein sequence ID" value="WGZ91991.1"/>
    <property type="molecule type" value="Genomic_DNA"/>
</dbReference>
<dbReference type="Pfam" id="PF03969">
    <property type="entry name" value="AFG1_ATPase"/>
    <property type="match status" value="1"/>
</dbReference>
<evidence type="ECO:0000256" key="2">
    <source>
        <dbReference type="ARBA" id="ARBA00022840"/>
    </source>
</evidence>
<dbReference type="GO" id="GO:0005524">
    <property type="term" value="F:ATP binding"/>
    <property type="evidence" value="ECO:0007669"/>
    <property type="project" value="UniProtKB-KW"/>
</dbReference>
<dbReference type="PANTHER" id="PTHR12169:SF6">
    <property type="entry name" value="AFG1-LIKE ATPASE"/>
    <property type="match status" value="1"/>
</dbReference>
<dbReference type="GO" id="GO:0032153">
    <property type="term" value="C:cell division site"/>
    <property type="evidence" value="ECO:0007669"/>
    <property type="project" value="TreeGrafter"/>
</dbReference>
<dbReference type="GO" id="GO:0016887">
    <property type="term" value="F:ATP hydrolysis activity"/>
    <property type="evidence" value="ECO:0007669"/>
    <property type="project" value="InterPro"/>
</dbReference>
<organism evidence="3">
    <name type="scientific">Candidatus Thiocaldithrix dubininis</name>
    <dbReference type="NCBI Taxonomy" id="3080823"/>
    <lineage>
        <taxon>Bacteria</taxon>
        <taxon>Pseudomonadati</taxon>
        <taxon>Pseudomonadota</taxon>
        <taxon>Gammaproteobacteria</taxon>
        <taxon>Thiotrichales</taxon>
        <taxon>Thiotrichaceae</taxon>
        <taxon>Candidatus Thiocaldithrix</taxon>
    </lineage>
</organism>
<dbReference type="InterPro" id="IPR027417">
    <property type="entry name" value="P-loop_NTPase"/>
</dbReference>
<proteinExistence type="predicted"/>
<dbReference type="AlphaFoldDB" id="A0AA95HC36"/>
<name>A0AA95HC36_9GAMM</name>
<reference evidence="3" key="1">
    <citation type="journal article" date="2023" name="Int. J. Mol. Sci.">
        <title>Metagenomics Revealed a New Genus 'Candidatus Thiocaldithrix dubininis' gen. nov., sp. nov. and a New Species 'Candidatus Thiothrix putei' sp. nov. in the Family Thiotrichaceae, Some Members of Which Have Traits of Both Na+- and H+-Motive Energetics.</title>
        <authorList>
            <person name="Ravin N.V."/>
            <person name="Muntyan M.S."/>
            <person name="Smolyakov D.D."/>
            <person name="Rudenko T.S."/>
            <person name="Beletsky A.V."/>
            <person name="Mardanov A.V."/>
            <person name="Grabovich M.Y."/>
        </authorList>
    </citation>
    <scope>NUCLEOTIDE SEQUENCE</scope>
    <source>
        <strain evidence="3">GKL-01</strain>
    </source>
</reference>
<keyword evidence="3" id="KW-0132">Cell division</keyword>